<evidence type="ECO:0000256" key="8">
    <source>
        <dbReference type="ARBA" id="ARBA00023163"/>
    </source>
</evidence>
<evidence type="ECO:0000256" key="4">
    <source>
        <dbReference type="ARBA" id="ARBA00022771"/>
    </source>
</evidence>
<keyword evidence="9" id="KW-0539">Nucleus</keyword>
<evidence type="ECO:0000256" key="9">
    <source>
        <dbReference type="ARBA" id="ARBA00023242"/>
    </source>
</evidence>
<dbReference type="GO" id="GO:0000978">
    <property type="term" value="F:RNA polymerase II cis-regulatory region sequence-specific DNA binding"/>
    <property type="evidence" value="ECO:0007669"/>
    <property type="project" value="TreeGrafter"/>
</dbReference>
<organism evidence="13">
    <name type="scientific">Phallusia mammillata</name>
    <dbReference type="NCBI Taxonomy" id="59560"/>
    <lineage>
        <taxon>Eukaryota</taxon>
        <taxon>Metazoa</taxon>
        <taxon>Chordata</taxon>
        <taxon>Tunicata</taxon>
        <taxon>Ascidiacea</taxon>
        <taxon>Phlebobranchia</taxon>
        <taxon>Ascidiidae</taxon>
        <taxon>Phallusia</taxon>
    </lineage>
</organism>
<proteinExistence type="evidence at transcript level"/>
<evidence type="ECO:0000256" key="10">
    <source>
        <dbReference type="PROSITE-ProRule" id="PRU00042"/>
    </source>
</evidence>
<evidence type="ECO:0000256" key="7">
    <source>
        <dbReference type="ARBA" id="ARBA00023125"/>
    </source>
</evidence>
<evidence type="ECO:0000256" key="6">
    <source>
        <dbReference type="ARBA" id="ARBA00023015"/>
    </source>
</evidence>
<protein>
    <submittedName>
        <fullName evidence="13">Myoneurin</fullName>
    </submittedName>
</protein>
<keyword evidence="7" id="KW-0238">DNA-binding</keyword>
<evidence type="ECO:0000256" key="5">
    <source>
        <dbReference type="ARBA" id="ARBA00022833"/>
    </source>
</evidence>
<dbReference type="Pfam" id="PF00651">
    <property type="entry name" value="BTB"/>
    <property type="match status" value="1"/>
</dbReference>
<evidence type="ECO:0000313" key="13">
    <source>
        <dbReference type="EMBL" id="CAB3264148.1"/>
    </source>
</evidence>
<dbReference type="InterPro" id="IPR000210">
    <property type="entry name" value="BTB/POZ_dom"/>
</dbReference>
<dbReference type="PROSITE" id="PS50097">
    <property type="entry name" value="BTB"/>
    <property type="match status" value="1"/>
</dbReference>
<feature type="domain" description="C2H2-type" evidence="12">
    <location>
        <begin position="242"/>
        <end position="265"/>
    </location>
</feature>
<dbReference type="SUPFAM" id="SSF54695">
    <property type="entry name" value="POZ domain"/>
    <property type="match status" value="1"/>
</dbReference>
<accession>A0A6F9DMD1</accession>
<dbReference type="AlphaFoldDB" id="A0A6F9DMD1"/>
<dbReference type="InterPro" id="IPR050457">
    <property type="entry name" value="ZnFinger_BTB_dom_contain"/>
</dbReference>
<dbReference type="InterPro" id="IPR011333">
    <property type="entry name" value="SKP1/BTB/POZ_sf"/>
</dbReference>
<dbReference type="InterPro" id="IPR036236">
    <property type="entry name" value="Znf_C2H2_sf"/>
</dbReference>
<keyword evidence="5" id="KW-0862">Zinc</keyword>
<evidence type="ECO:0000256" key="2">
    <source>
        <dbReference type="ARBA" id="ARBA00022723"/>
    </source>
</evidence>
<dbReference type="PROSITE" id="PS50157">
    <property type="entry name" value="ZINC_FINGER_C2H2_2"/>
    <property type="match status" value="6"/>
</dbReference>
<reference evidence="13" key="1">
    <citation type="submission" date="2020-04" db="EMBL/GenBank/DDBJ databases">
        <authorList>
            <person name="Neveu A P."/>
        </authorList>
    </citation>
    <scope>NUCLEOTIDE SEQUENCE</scope>
    <source>
        <tissue evidence="13">Whole embryo</tissue>
    </source>
</reference>
<dbReference type="PROSITE" id="PS00028">
    <property type="entry name" value="ZINC_FINGER_C2H2_1"/>
    <property type="match status" value="6"/>
</dbReference>
<keyword evidence="8" id="KW-0804">Transcription</keyword>
<name>A0A6F9DMD1_9ASCI</name>
<dbReference type="EMBL" id="LR788286">
    <property type="protein sequence ID" value="CAB3264148.1"/>
    <property type="molecule type" value="mRNA"/>
</dbReference>
<keyword evidence="3" id="KW-0677">Repeat</keyword>
<evidence type="ECO:0000259" key="11">
    <source>
        <dbReference type="PROSITE" id="PS50097"/>
    </source>
</evidence>
<dbReference type="GO" id="GO:0005634">
    <property type="term" value="C:nucleus"/>
    <property type="evidence" value="ECO:0007669"/>
    <property type="project" value="UniProtKB-SubCell"/>
</dbReference>
<feature type="domain" description="C2H2-type" evidence="12">
    <location>
        <begin position="543"/>
        <end position="571"/>
    </location>
</feature>
<feature type="domain" description="C2H2-type" evidence="12">
    <location>
        <begin position="669"/>
        <end position="697"/>
    </location>
</feature>
<dbReference type="GO" id="GO:0000981">
    <property type="term" value="F:DNA-binding transcription factor activity, RNA polymerase II-specific"/>
    <property type="evidence" value="ECO:0007669"/>
    <property type="project" value="TreeGrafter"/>
</dbReference>
<gene>
    <name evidence="13" type="primary">Mynn-009</name>
</gene>
<dbReference type="SMART" id="SM00225">
    <property type="entry name" value="BTB"/>
    <property type="match status" value="1"/>
</dbReference>
<dbReference type="Gene3D" id="3.30.710.10">
    <property type="entry name" value="Potassium Channel Kv1.1, Chain A"/>
    <property type="match status" value="1"/>
</dbReference>
<feature type="domain" description="C2H2-type" evidence="12">
    <location>
        <begin position="392"/>
        <end position="420"/>
    </location>
</feature>
<evidence type="ECO:0000256" key="1">
    <source>
        <dbReference type="ARBA" id="ARBA00004123"/>
    </source>
</evidence>
<keyword evidence="6" id="KW-0805">Transcription regulation</keyword>
<keyword evidence="4 10" id="KW-0863">Zinc-finger</keyword>
<evidence type="ECO:0000259" key="12">
    <source>
        <dbReference type="PROSITE" id="PS50157"/>
    </source>
</evidence>
<feature type="domain" description="BTB" evidence="11">
    <location>
        <begin position="26"/>
        <end position="91"/>
    </location>
</feature>
<dbReference type="GO" id="GO:0008270">
    <property type="term" value="F:zinc ion binding"/>
    <property type="evidence" value="ECO:0007669"/>
    <property type="project" value="UniProtKB-KW"/>
</dbReference>
<evidence type="ECO:0000256" key="3">
    <source>
        <dbReference type="ARBA" id="ARBA00022737"/>
    </source>
</evidence>
<dbReference type="Gene3D" id="3.30.160.60">
    <property type="entry name" value="Classic Zinc Finger"/>
    <property type="match status" value="5"/>
</dbReference>
<dbReference type="SMART" id="SM00355">
    <property type="entry name" value="ZnF_C2H2"/>
    <property type="match status" value="12"/>
</dbReference>
<dbReference type="SUPFAM" id="SSF57667">
    <property type="entry name" value="beta-beta-alpha zinc fingers"/>
    <property type="match status" value="3"/>
</dbReference>
<comment type="subcellular location">
    <subcellularLocation>
        <location evidence="1">Nucleus</location>
    </subcellularLocation>
</comment>
<feature type="domain" description="C2H2-type" evidence="12">
    <location>
        <begin position="320"/>
        <end position="348"/>
    </location>
</feature>
<sequence length="708" mass="82592">MIYASPDYCQTALKLLNELRQNNEFCDITVDIDGTKYTAHKSVLVAGSQYMRQHLPALSENFIQLNLKLTITDIFEHVLNFLYTGEIALTNGNVAELTMLGSYLQITELTWLTVQFLNGMQIQNGLGCDMSPAVQVIVQEEKSLDDLNQTTSEPDDAIVACSTPKKKIKKESYKVVQTLHLNSKLVVISERKMEDEKDDFNDTGSELANDTIMQSDDDIHSNHNSPTKISSLYTFDEKLDKYECIICGKMFNRKTSCVSHCKTHSEFVDASLVKNERKKPVKTSSRPHRQLTMKDSIILRKRLMSKPYLSRTNISNGLLFKCDICWETFRKFDSFKEHRMLSHEIDEIPKCWVCEDVFQSGDDLAQHVPVHYFKEGQNFQKKSKPKTLPKILPCLLCDEQFAEQVDLQQHLETMHEEDWPITCNDCNITFESHHDSSLSLHIQSYHSMKEKPPTKKEPEEFLCTECGLIFRLQEIYEEHVASRCAHRGHVCQICSRSFTSPQGLKRHHKSEKFSCGEQIKKWRLDNDKIDVRKVKSQEHVLEYLCTDCNSGFHKFDEFYSHRLEIHNTSEEMRCRFCDFVANYKSQLDKHVYFHAVRRNCARVRRRYPSLTEDGKWTCIVCEAIFEHESDYRFHKTLRCAIKCRFCKFSSGRKKLLRSHISRHLQNLPFPCLKCDMAFSRRWSLNKHMQKQHAVESLLNKSLNYETVT</sequence>
<keyword evidence="2" id="KW-0479">Metal-binding</keyword>
<dbReference type="PANTHER" id="PTHR46105:SF5">
    <property type="entry name" value="ZINC FINGER AND BTB DOMAIN-CONTAINING PROTEIN 44 ISOFORM X1"/>
    <property type="match status" value="1"/>
</dbReference>
<feature type="domain" description="C2H2-type" evidence="12">
    <location>
        <begin position="489"/>
        <end position="519"/>
    </location>
</feature>
<dbReference type="InterPro" id="IPR013087">
    <property type="entry name" value="Znf_C2H2_type"/>
</dbReference>
<dbReference type="PANTHER" id="PTHR46105">
    <property type="entry name" value="AGAP004733-PA"/>
    <property type="match status" value="1"/>
</dbReference>
<dbReference type="Pfam" id="PF00096">
    <property type="entry name" value="zf-C2H2"/>
    <property type="match status" value="2"/>
</dbReference>